<organism evidence="2">
    <name type="scientific">Entomoneis paludosa</name>
    <dbReference type="NCBI Taxonomy" id="265537"/>
    <lineage>
        <taxon>Eukaryota</taxon>
        <taxon>Sar</taxon>
        <taxon>Stramenopiles</taxon>
        <taxon>Ochrophyta</taxon>
        <taxon>Bacillariophyta</taxon>
        <taxon>Bacillariophyceae</taxon>
        <taxon>Bacillariophycidae</taxon>
        <taxon>Entomoneidaceae</taxon>
        <taxon>Entomoneis</taxon>
    </lineage>
</organism>
<accession>A0A7S3DQ52</accession>
<reference evidence="2" key="1">
    <citation type="submission" date="2021-01" db="EMBL/GenBank/DDBJ databases">
        <authorList>
            <person name="Corre E."/>
            <person name="Pelletier E."/>
            <person name="Niang G."/>
            <person name="Scheremetjew M."/>
            <person name="Finn R."/>
            <person name="Kale V."/>
            <person name="Holt S."/>
            <person name="Cochrane G."/>
            <person name="Meng A."/>
            <person name="Brown T."/>
            <person name="Cohen L."/>
        </authorList>
    </citation>
    <scope>NUCLEOTIDE SEQUENCE</scope>
    <source>
        <strain evidence="2">CCMP125</strain>
    </source>
</reference>
<feature type="compositionally biased region" description="Low complexity" evidence="1">
    <location>
        <begin position="38"/>
        <end position="72"/>
    </location>
</feature>
<evidence type="ECO:0000256" key="1">
    <source>
        <dbReference type="SAM" id="MobiDB-lite"/>
    </source>
</evidence>
<evidence type="ECO:0000313" key="2">
    <source>
        <dbReference type="EMBL" id="CAD9968417.1"/>
    </source>
</evidence>
<name>A0A7S3DQ52_9STRA</name>
<feature type="region of interest" description="Disordered" evidence="1">
    <location>
        <begin position="1"/>
        <end position="76"/>
    </location>
</feature>
<gene>
    <name evidence="2" type="ORF">APAL1065_LOCUS13212</name>
</gene>
<protein>
    <submittedName>
        <fullName evidence="2">Uncharacterized protein</fullName>
    </submittedName>
</protein>
<feature type="compositionally biased region" description="Low complexity" evidence="1">
    <location>
        <begin position="9"/>
        <end position="19"/>
    </location>
</feature>
<dbReference type="EMBL" id="HBHT01019701">
    <property type="protein sequence ID" value="CAD9968417.1"/>
    <property type="molecule type" value="Transcribed_RNA"/>
</dbReference>
<dbReference type="AlphaFoldDB" id="A0A7S3DQ52"/>
<proteinExistence type="predicted"/>
<sequence>MLPTTSPTASPVVMPTASPSMPPTTSPTASPTMPPTTSPTASPAVMPTASPTNSPTMPPTSSSPTSHPTASPVLNPSDNGVTDWILGDFAASCAATCLAATGSDQCDYVVENSVNTEARIEFVAGSLPSPLTCNSFVAKSNSNSPSFKDNNGECAYNTGTVSNCDEITGNNRKRFCCCGSVGNGNCPVL</sequence>